<evidence type="ECO:0000313" key="2">
    <source>
        <dbReference type="Proteomes" id="UP000195913"/>
    </source>
</evidence>
<dbReference type="Proteomes" id="UP000195913">
    <property type="component" value="Unassembled WGS sequence"/>
</dbReference>
<name>A0A1R4ETX2_9MICC</name>
<reference evidence="1 2" key="1">
    <citation type="submission" date="2017-02" db="EMBL/GenBank/DDBJ databases">
        <authorList>
            <person name="Peterson S.W."/>
        </authorList>
    </citation>
    <scope>NUCLEOTIDE SEQUENCE [LARGE SCALE GENOMIC DNA]</scope>
    <source>
        <strain evidence="1 2">B Ar 00.02</strain>
    </source>
</reference>
<gene>
    <name evidence="1" type="ORF">FM101_00775</name>
</gene>
<evidence type="ECO:0000313" key="1">
    <source>
        <dbReference type="EMBL" id="SJM47093.1"/>
    </source>
</evidence>
<dbReference type="EMBL" id="FUHW01000004">
    <property type="protein sequence ID" value="SJM47093.1"/>
    <property type="molecule type" value="Genomic_DNA"/>
</dbReference>
<proteinExistence type="predicted"/>
<dbReference type="AlphaFoldDB" id="A0A1R4ETX2"/>
<accession>A0A1R4ETX2</accession>
<evidence type="ECO:0008006" key="3">
    <source>
        <dbReference type="Google" id="ProtNLM"/>
    </source>
</evidence>
<dbReference type="InterPro" id="IPR036526">
    <property type="entry name" value="C-N_Hydrolase_sf"/>
</dbReference>
<dbReference type="SUPFAM" id="SSF56317">
    <property type="entry name" value="Carbon-nitrogen hydrolase"/>
    <property type="match status" value="1"/>
</dbReference>
<sequence>MHHTFAAPGPDPQANVERIRAWAETASDAGASLLLTPELFVTAERATGSAALRERLRTIAVGAGVGLIASTVETSGRKAFIGAHWWDAHGALVAHTRKHLLAHWQLARGFSSWGGTPPIIPESVYSVSGLQGPVALAFSADARDPSIGYYLRDHGVRTILALDDIGTQELASVNTGSWAPKNTGVPFPQSGLLPEPLLRPLPRVADSWWTGPGPRQPTDYGS</sequence>
<protein>
    <recommendedName>
        <fullName evidence="3">CN hydrolase domain-containing protein</fullName>
    </recommendedName>
</protein>
<organism evidence="1 2">
    <name type="scientific">Arthrobacter rhombi</name>
    <dbReference type="NCBI Taxonomy" id="71253"/>
    <lineage>
        <taxon>Bacteria</taxon>
        <taxon>Bacillati</taxon>
        <taxon>Actinomycetota</taxon>
        <taxon>Actinomycetes</taxon>
        <taxon>Micrococcales</taxon>
        <taxon>Micrococcaceae</taxon>
        <taxon>Arthrobacter</taxon>
    </lineage>
</organism>
<dbReference type="Gene3D" id="3.60.110.10">
    <property type="entry name" value="Carbon-nitrogen hydrolase"/>
    <property type="match status" value="1"/>
</dbReference>
<keyword evidence="2" id="KW-1185">Reference proteome</keyword>